<reference evidence="3 4" key="1">
    <citation type="journal article" date="2024" name="Nat. Commun.">
        <title>Phylogenomics reveals the evolutionary origins of lichenization in chlorophyte algae.</title>
        <authorList>
            <person name="Puginier C."/>
            <person name="Libourel C."/>
            <person name="Otte J."/>
            <person name="Skaloud P."/>
            <person name="Haon M."/>
            <person name="Grisel S."/>
            <person name="Petersen M."/>
            <person name="Berrin J.G."/>
            <person name="Delaux P.M."/>
            <person name="Dal Grande F."/>
            <person name="Keller J."/>
        </authorList>
    </citation>
    <scope>NUCLEOTIDE SEQUENCE [LARGE SCALE GENOMIC DNA]</scope>
    <source>
        <strain evidence="3 4">SAG 2145</strain>
    </source>
</reference>
<feature type="domain" description="F-box" evidence="2">
    <location>
        <begin position="22"/>
        <end position="70"/>
    </location>
</feature>
<comment type="caution">
    <text evidence="3">The sequence shown here is derived from an EMBL/GenBank/DDBJ whole genome shotgun (WGS) entry which is preliminary data.</text>
</comment>
<evidence type="ECO:0000313" key="4">
    <source>
        <dbReference type="Proteomes" id="UP001438707"/>
    </source>
</evidence>
<evidence type="ECO:0000256" key="1">
    <source>
        <dbReference type="ARBA" id="ARBA00004430"/>
    </source>
</evidence>
<protein>
    <recommendedName>
        <fullName evidence="2">F-box domain-containing protein</fullName>
    </recommendedName>
</protein>
<dbReference type="SUPFAM" id="SSF52058">
    <property type="entry name" value="L domain-like"/>
    <property type="match status" value="1"/>
</dbReference>
<dbReference type="GO" id="GO:0005930">
    <property type="term" value="C:axoneme"/>
    <property type="evidence" value="ECO:0007669"/>
    <property type="project" value="UniProtKB-SubCell"/>
</dbReference>
<evidence type="ECO:0000259" key="2">
    <source>
        <dbReference type="PROSITE" id="PS50181"/>
    </source>
</evidence>
<dbReference type="InterPro" id="IPR032675">
    <property type="entry name" value="LRR_dom_sf"/>
</dbReference>
<comment type="subcellular location">
    <subcellularLocation>
        <location evidence="1">Cytoplasm</location>
        <location evidence="1">Cytoskeleton</location>
        <location evidence="1">Cilium axoneme</location>
    </subcellularLocation>
</comment>
<accession>A0AAW1RBP7</accession>
<evidence type="ECO:0000313" key="3">
    <source>
        <dbReference type="EMBL" id="KAK9831124.1"/>
    </source>
</evidence>
<dbReference type="Proteomes" id="UP001438707">
    <property type="component" value="Unassembled WGS sequence"/>
</dbReference>
<name>A0AAW1RBP7_9CHLO</name>
<organism evidence="3 4">
    <name type="scientific">Apatococcus lobatus</name>
    <dbReference type="NCBI Taxonomy" id="904363"/>
    <lineage>
        <taxon>Eukaryota</taxon>
        <taxon>Viridiplantae</taxon>
        <taxon>Chlorophyta</taxon>
        <taxon>core chlorophytes</taxon>
        <taxon>Trebouxiophyceae</taxon>
        <taxon>Chlorellales</taxon>
        <taxon>Chlorellaceae</taxon>
        <taxon>Apatococcus</taxon>
    </lineage>
</organism>
<dbReference type="Gene3D" id="3.80.10.10">
    <property type="entry name" value="Ribonuclease Inhibitor"/>
    <property type="match status" value="1"/>
</dbReference>
<proteinExistence type="predicted"/>
<dbReference type="EMBL" id="JALJOS010000014">
    <property type="protein sequence ID" value="KAK9831124.1"/>
    <property type="molecule type" value="Genomic_DNA"/>
</dbReference>
<sequence>MIDGCHEVTKQKTREDLLGRRSVQLLHLPDDILLQILQSLPLSGWLADLPRVCQKFARLLGYSDSRLSSLEFASYLGRQPLDDSALTPAVLDVLPSTLTHLELQCDWIDRQWKWKRRPHSIQGLPMDNQTDFHSAQDVAPHLAYLRRLSNLQRLALPVYSTLDDTHLEELALQALQDLHIEFRQELSGSQVLAHKASLSQLASLTKVSLAGSNVTHFHGAAQLPQLESLSIARAARLSLLDFQHPAAIKFFRLCDVQLTEDSVAMLHTLRTLKSLETLILRSVSFISGSSPLQFASLLELSTLRLLDVSQCACMSYHIRHPEESLHSSLTRLRFAKAAAGDQEGTIPGLAQLYCLAELNLMSPKIVAPYVVPAAIGALANLRVLDVYKSSNHHGPACAIDISAFASLGPTIEQITVTTLGNVELLIKCSLRRLAAQPRLRSVSMNDVLQLSSISVSSAADSWLHCAAFLHALLERPHKGLGPVVLSPDLTEY</sequence>
<dbReference type="PROSITE" id="PS50181">
    <property type="entry name" value="FBOX"/>
    <property type="match status" value="1"/>
</dbReference>
<keyword evidence="4" id="KW-1185">Reference proteome</keyword>
<dbReference type="AlphaFoldDB" id="A0AAW1RBP7"/>
<dbReference type="InterPro" id="IPR001810">
    <property type="entry name" value="F-box_dom"/>
</dbReference>
<gene>
    <name evidence="3" type="ORF">WJX74_004215</name>
</gene>